<reference evidence="2" key="1">
    <citation type="submission" date="2014-09" db="EMBL/GenBank/DDBJ databases">
        <authorList>
            <person name="Magalhaes I.L.F."/>
            <person name="Oliveira U."/>
            <person name="Santos F.R."/>
            <person name="Vidigal T.H.D.A."/>
            <person name="Brescovit A.D."/>
            <person name="Santos A.J."/>
        </authorList>
    </citation>
    <scope>NUCLEOTIDE SEQUENCE</scope>
    <source>
        <tissue evidence="2">Shoot tissue taken approximately 20 cm above the soil surface</tissue>
    </source>
</reference>
<name>A0A0A9HNY9_ARUDO</name>
<evidence type="ECO:0000313" key="2">
    <source>
        <dbReference type="EMBL" id="JAE38457.1"/>
    </source>
</evidence>
<proteinExistence type="predicted"/>
<sequence length="83" mass="8450">MVLAPSSQRNPASELVRIFPPALSAASNTVTFTPRFRSLYAAASPLTPAPTTATDLAGAARGSSEPAIARTGRGRLARAGAGR</sequence>
<dbReference type="EMBL" id="GBRH01159439">
    <property type="protein sequence ID" value="JAE38457.1"/>
    <property type="molecule type" value="Transcribed_RNA"/>
</dbReference>
<evidence type="ECO:0000256" key="1">
    <source>
        <dbReference type="SAM" id="MobiDB-lite"/>
    </source>
</evidence>
<accession>A0A0A9HNY9</accession>
<reference evidence="2" key="2">
    <citation type="journal article" date="2015" name="Data Brief">
        <title>Shoot transcriptome of the giant reed, Arundo donax.</title>
        <authorList>
            <person name="Barrero R.A."/>
            <person name="Guerrero F.D."/>
            <person name="Moolhuijzen P."/>
            <person name="Goolsby J.A."/>
            <person name="Tidwell J."/>
            <person name="Bellgard S.E."/>
            <person name="Bellgard M.I."/>
        </authorList>
    </citation>
    <scope>NUCLEOTIDE SEQUENCE</scope>
    <source>
        <tissue evidence="2">Shoot tissue taken approximately 20 cm above the soil surface</tissue>
    </source>
</reference>
<feature type="region of interest" description="Disordered" evidence="1">
    <location>
        <begin position="52"/>
        <end position="83"/>
    </location>
</feature>
<organism evidence="2">
    <name type="scientific">Arundo donax</name>
    <name type="common">Giant reed</name>
    <name type="synonym">Donax arundinaceus</name>
    <dbReference type="NCBI Taxonomy" id="35708"/>
    <lineage>
        <taxon>Eukaryota</taxon>
        <taxon>Viridiplantae</taxon>
        <taxon>Streptophyta</taxon>
        <taxon>Embryophyta</taxon>
        <taxon>Tracheophyta</taxon>
        <taxon>Spermatophyta</taxon>
        <taxon>Magnoliopsida</taxon>
        <taxon>Liliopsida</taxon>
        <taxon>Poales</taxon>
        <taxon>Poaceae</taxon>
        <taxon>PACMAD clade</taxon>
        <taxon>Arundinoideae</taxon>
        <taxon>Arundineae</taxon>
        <taxon>Arundo</taxon>
    </lineage>
</organism>
<dbReference type="AlphaFoldDB" id="A0A0A9HNY9"/>
<protein>
    <submittedName>
        <fullName evidence="2">Protoporphyrinogen IX oxidase</fullName>
    </submittedName>
</protein>